<feature type="region of interest" description="Disordered" evidence="12">
    <location>
        <begin position="507"/>
        <end position="538"/>
    </location>
</feature>
<dbReference type="GO" id="GO:0032391">
    <property type="term" value="C:photoreceptor connecting cilium"/>
    <property type="evidence" value="ECO:0000318"/>
    <property type="project" value="GO_Central"/>
</dbReference>
<sequence>MSSDEEKSTTPVLPKDSDRGSSVSSDLQDEYEELLRYAVVTPNFEPSALRQPHHTAEVTTDGRCSGLMDDVLHHQPSGRSHPVKEHRLETLQIERNPPGRAVDFVTSSTTARRIEVSTPVTPPPGPSQPIMEFFSSHRLNDSPSPVSSSSHREVREAVVNELPLSDENFHQIENILDLWSGSLKTNILTELTKWRLNIINLHNLEMRRERDKHAAHVRQLCNEIENLKELLQTYETSVGRKDEVISNLTQAIDKQKERIELMKKFSHWRIQHVEARQEAYANKLAQQQFHKTLVKKVWKAWHSTIVKHWKDKVERACQERAEEVCVQISNDYEAKIAMLSDTLESTKAEIQRMQCEREQFEESMKKAFMRGVCALNLEAMTMFQNRGDQDHITKKDEPGPSGSGRENSVRFDFSASAPLPSKTATVPSEEMLGPRVVTSVQQKAGRTITARITGRSDFNPKTSRISSSLAVMGVSPPMSSVIVEKHHPVTQQTISQATAAKYPRIGHHGASTTHLRPGSSGRAQSQSLSAVQSIKVVE</sequence>
<evidence type="ECO:0000256" key="7">
    <source>
        <dbReference type="ARBA" id="ARBA00023212"/>
    </source>
</evidence>
<evidence type="ECO:0000256" key="3">
    <source>
        <dbReference type="ARBA" id="ARBA00014910"/>
    </source>
</evidence>
<reference evidence="13 14" key="1">
    <citation type="journal article" date="2008" name="Nature">
        <title>Genome analysis of the platypus reveals unique signatures of evolution.</title>
        <authorList>
            <person name="Warren W.C."/>
            <person name="Hillier L.W."/>
            <person name="Marshall Graves J.A."/>
            <person name="Birney E."/>
            <person name="Ponting C.P."/>
            <person name="Grutzner F."/>
            <person name="Belov K."/>
            <person name="Miller W."/>
            <person name="Clarke L."/>
            <person name="Chinwalla A.T."/>
            <person name="Yang S.P."/>
            <person name="Heger A."/>
            <person name="Locke D.P."/>
            <person name="Miethke P."/>
            <person name="Waters P.D."/>
            <person name="Veyrunes F."/>
            <person name="Fulton L."/>
            <person name="Fulton B."/>
            <person name="Graves T."/>
            <person name="Wallis J."/>
            <person name="Puente X.S."/>
            <person name="Lopez-Otin C."/>
            <person name="Ordonez G.R."/>
            <person name="Eichler E.E."/>
            <person name="Chen L."/>
            <person name="Cheng Z."/>
            <person name="Deakin J.E."/>
            <person name="Alsop A."/>
            <person name="Thompson K."/>
            <person name="Kirby P."/>
            <person name="Papenfuss A.T."/>
            <person name="Wakefield M.J."/>
            <person name="Olender T."/>
            <person name="Lancet D."/>
            <person name="Huttley G.A."/>
            <person name="Smit A.F."/>
            <person name="Pask A."/>
            <person name="Temple-Smith P."/>
            <person name="Batzer M.A."/>
            <person name="Walker J.A."/>
            <person name="Konkel M.K."/>
            <person name="Harris R.S."/>
            <person name="Whittington C.M."/>
            <person name="Wong E.S."/>
            <person name="Gemmell N.J."/>
            <person name="Buschiazzo E."/>
            <person name="Vargas Jentzsch I.M."/>
            <person name="Merkel A."/>
            <person name="Schmitz J."/>
            <person name="Zemann A."/>
            <person name="Churakov G."/>
            <person name="Kriegs J.O."/>
            <person name="Brosius J."/>
            <person name="Murchison E.P."/>
            <person name="Sachidanandam R."/>
            <person name="Smith C."/>
            <person name="Hannon G.J."/>
            <person name="Tsend-Ayush E."/>
            <person name="McMillan D."/>
            <person name="Attenborough R."/>
            <person name="Rens W."/>
            <person name="Ferguson-Smith M."/>
            <person name="Lefevre C.M."/>
            <person name="Sharp J.A."/>
            <person name="Nicholas K.R."/>
            <person name="Ray D.A."/>
            <person name="Kube M."/>
            <person name="Reinhardt R."/>
            <person name="Pringle T.H."/>
            <person name="Taylor J."/>
            <person name="Jones R.C."/>
            <person name="Nixon B."/>
            <person name="Dacheux J.L."/>
            <person name="Niwa H."/>
            <person name="Sekita Y."/>
            <person name="Huang X."/>
            <person name="Stark A."/>
            <person name="Kheradpour P."/>
            <person name="Kellis M."/>
            <person name="Flicek P."/>
            <person name="Chen Y."/>
            <person name="Webber C."/>
            <person name="Hardison R."/>
            <person name="Nelson J."/>
            <person name="Hallsworth-Pepin K."/>
            <person name="Delehaunty K."/>
            <person name="Markovic C."/>
            <person name="Minx P."/>
            <person name="Feng Y."/>
            <person name="Kremitzki C."/>
            <person name="Mitreva M."/>
            <person name="Glasscock J."/>
            <person name="Wylie T."/>
            <person name="Wohldmann P."/>
            <person name="Thiru P."/>
            <person name="Nhan M.N."/>
            <person name="Pohl C.S."/>
            <person name="Smith S.M."/>
            <person name="Hou S."/>
            <person name="Nefedov M."/>
            <person name="de Jong P.J."/>
            <person name="Renfree M.B."/>
            <person name="Mardis E.R."/>
            <person name="Wilson R.K."/>
        </authorList>
    </citation>
    <scope>NUCLEOTIDE SEQUENCE [LARGE SCALE GENOMIC DNA]</scope>
    <source>
        <strain evidence="13 14">Glennie</strain>
    </source>
</reference>
<reference evidence="13" key="2">
    <citation type="submission" date="2025-08" db="UniProtKB">
        <authorList>
            <consortium name="Ensembl"/>
        </authorList>
    </citation>
    <scope>IDENTIFICATION</scope>
    <source>
        <strain evidence="13">Glennie</strain>
    </source>
</reference>
<dbReference type="GO" id="GO:0005814">
    <property type="term" value="C:centriole"/>
    <property type="evidence" value="ECO:0007669"/>
    <property type="project" value="UniProtKB-SubCell"/>
</dbReference>
<dbReference type="InParanoid" id="F7FY44"/>
<dbReference type="GO" id="GO:1903723">
    <property type="term" value="P:negative regulation of centriole elongation"/>
    <property type="evidence" value="ECO:0007669"/>
    <property type="project" value="Ensembl"/>
</dbReference>
<protein>
    <recommendedName>
        <fullName evidence="3">Centrosomal protein POC5</fullName>
    </recommendedName>
    <alternativeName>
        <fullName evidence="9">Protein of centriole 5</fullName>
    </alternativeName>
</protein>
<keyword evidence="14" id="KW-1185">Reference proteome</keyword>
<dbReference type="PANTHER" id="PTHR28618:SF1">
    <property type="entry name" value="CENTROSOMAL PROTEIN POC5"/>
    <property type="match status" value="1"/>
</dbReference>
<evidence type="ECO:0000256" key="2">
    <source>
        <dbReference type="ARBA" id="ARBA00010411"/>
    </source>
</evidence>
<evidence type="ECO:0000256" key="11">
    <source>
        <dbReference type="SAM" id="Coils"/>
    </source>
</evidence>
<keyword evidence="6 11" id="KW-0175">Coiled coil</keyword>
<comment type="similarity">
    <text evidence="2">Belongs to the POC5 family.</text>
</comment>
<dbReference type="OrthoDB" id="10064898at2759"/>
<proteinExistence type="inferred from homology"/>
<dbReference type="GeneTree" id="ENSGT00390000004454"/>
<dbReference type="Bgee" id="ENSOANG00000015769">
    <property type="expression patterns" value="Expressed in testis and 7 other cell types or tissues"/>
</dbReference>
<keyword evidence="8" id="KW-0131">Cell cycle</keyword>
<dbReference type="Proteomes" id="UP000002279">
    <property type="component" value="Chromosome 1"/>
</dbReference>
<evidence type="ECO:0000313" key="14">
    <source>
        <dbReference type="Proteomes" id="UP000002279"/>
    </source>
</evidence>
<keyword evidence="5" id="KW-0677">Repeat</keyword>
<dbReference type="GO" id="GO:0042462">
    <property type="term" value="P:eye photoreceptor cell development"/>
    <property type="evidence" value="ECO:0000318"/>
    <property type="project" value="GO_Central"/>
</dbReference>
<dbReference type="CTD" id="134359"/>
<comment type="function">
    <text evidence="10">Essential for the assembly of the distal half of centrioles, required for centriole elongation. Acts as a negative regulator of centriole elongation.</text>
</comment>
<feature type="coiled-coil region" evidence="11">
    <location>
        <begin position="329"/>
        <end position="370"/>
    </location>
</feature>
<evidence type="ECO:0000256" key="8">
    <source>
        <dbReference type="ARBA" id="ARBA00023306"/>
    </source>
</evidence>
<evidence type="ECO:0000256" key="6">
    <source>
        <dbReference type="ARBA" id="ARBA00023054"/>
    </source>
</evidence>
<feature type="coiled-coil region" evidence="11">
    <location>
        <begin position="210"/>
        <end position="237"/>
    </location>
</feature>
<evidence type="ECO:0000313" key="13">
    <source>
        <dbReference type="Ensembl" id="ENSOANP00000024852.3"/>
    </source>
</evidence>
<dbReference type="GO" id="GO:0005813">
    <property type="term" value="C:centrosome"/>
    <property type="evidence" value="ECO:0007669"/>
    <property type="project" value="Ensembl"/>
</dbReference>
<evidence type="ECO:0000256" key="9">
    <source>
        <dbReference type="ARBA" id="ARBA00031694"/>
    </source>
</evidence>
<accession>F7FY44</accession>
<dbReference type="GO" id="GO:0061511">
    <property type="term" value="P:centriole elongation"/>
    <property type="evidence" value="ECO:0007669"/>
    <property type="project" value="Ensembl"/>
</dbReference>
<evidence type="ECO:0000256" key="12">
    <source>
        <dbReference type="SAM" id="MobiDB-lite"/>
    </source>
</evidence>
<dbReference type="eggNOG" id="ENOG502QUKU">
    <property type="taxonomic scope" value="Eukaryota"/>
</dbReference>
<dbReference type="FunCoup" id="F7FY44">
    <property type="interactions" value="2281"/>
</dbReference>
<comment type="subcellular location">
    <subcellularLocation>
        <location evidence="1">Cytoplasm</location>
        <location evidence="1">Cytoskeleton</location>
        <location evidence="1">Microtubule organizing center</location>
        <location evidence="1">Centrosome</location>
        <location evidence="1">Centriole</location>
    </subcellularLocation>
</comment>
<organism evidence="13 14">
    <name type="scientific">Ornithorhynchus anatinus</name>
    <name type="common">Duckbill platypus</name>
    <dbReference type="NCBI Taxonomy" id="9258"/>
    <lineage>
        <taxon>Eukaryota</taxon>
        <taxon>Metazoa</taxon>
        <taxon>Chordata</taxon>
        <taxon>Craniata</taxon>
        <taxon>Vertebrata</taxon>
        <taxon>Euteleostomi</taxon>
        <taxon>Mammalia</taxon>
        <taxon>Monotremata</taxon>
        <taxon>Ornithorhynchidae</taxon>
        <taxon>Ornithorhynchus</taxon>
    </lineage>
</organism>
<evidence type="ECO:0000256" key="5">
    <source>
        <dbReference type="ARBA" id="ARBA00022737"/>
    </source>
</evidence>
<dbReference type="RefSeq" id="XP_028926901.1">
    <property type="nucleotide sequence ID" value="XM_029071068.2"/>
</dbReference>
<dbReference type="InterPro" id="IPR033351">
    <property type="entry name" value="POC5"/>
</dbReference>
<dbReference type="HOGENOM" id="CLU_035726_0_0_1"/>
<name>F7FY44_ORNAN</name>
<feature type="region of interest" description="Disordered" evidence="12">
    <location>
        <begin position="386"/>
        <end position="426"/>
    </location>
</feature>
<reference evidence="13" key="3">
    <citation type="submission" date="2025-09" db="UniProtKB">
        <authorList>
            <consortium name="Ensembl"/>
        </authorList>
    </citation>
    <scope>IDENTIFICATION</scope>
    <source>
        <strain evidence="13">Glennie</strain>
    </source>
</reference>
<gene>
    <name evidence="13" type="primary">POC5</name>
</gene>
<evidence type="ECO:0000256" key="10">
    <source>
        <dbReference type="ARBA" id="ARBA00049959"/>
    </source>
</evidence>
<dbReference type="PANTHER" id="PTHR28618">
    <property type="entry name" value="CENTROSOMAL PROTEIN POC5"/>
    <property type="match status" value="1"/>
</dbReference>
<feature type="compositionally biased region" description="Basic and acidic residues" evidence="12">
    <location>
        <begin position="387"/>
        <end position="398"/>
    </location>
</feature>
<dbReference type="Ensembl" id="ENSOANT00000024856.4">
    <property type="protein sequence ID" value="ENSOANP00000024852.3"/>
    <property type="gene ID" value="ENSOANG00000015769.4"/>
</dbReference>
<dbReference type="OMA" id="KKVWKAW"/>
<feature type="compositionally biased region" description="Polar residues" evidence="12">
    <location>
        <begin position="521"/>
        <end position="532"/>
    </location>
</feature>
<dbReference type="KEGG" id="oaa:100083118"/>
<evidence type="ECO:0000256" key="4">
    <source>
        <dbReference type="ARBA" id="ARBA00022490"/>
    </source>
</evidence>
<feature type="region of interest" description="Disordered" evidence="12">
    <location>
        <begin position="1"/>
        <end position="28"/>
    </location>
</feature>
<keyword evidence="7" id="KW-0206">Cytoskeleton</keyword>
<dbReference type="GeneID" id="100083118"/>
<evidence type="ECO:0000256" key="1">
    <source>
        <dbReference type="ARBA" id="ARBA00004114"/>
    </source>
</evidence>
<dbReference type="AlphaFoldDB" id="F7FY44"/>
<keyword evidence="4" id="KW-0963">Cytoplasm</keyword>
<dbReference type="STRING" id="9258.ENSOANP00000024852"/>